<protein>
    <submittedName>
        <fullName evidence="1">Prevent-host-death protein</fullName>
    </submittedName>
</protein>
<dbReference type="EMBL" id="VDCH01000012">
    <property type="protein sequence ID" value="TNJ38857.1"/>
    <property type="molecule type" value="Genomic_DNA"/>
</dbReference>
<dbReference type="Proteomes" id="UP000308271">
    <property type="component" value="Unassembled WGS sequence"/>
</dbReference>
<organism evidence="1 2">
    <name type="scientific">Chlorobaculum thiosulfatiphilum</name>
    <name type="common">Chlorobium limicola f.sp. thiosulfatophilum</name>
    <dbReference type="NCBI Taxonomy" id="115852"/>
    <lineage>
        <taxon>Bacteria</taxon>
        <taxon>Pseudomonadati</taxon>
        <taxon>Chlorobiota</taxon>
        <taxon>Chlorobiia</taxon>
        <taxon>Chlorobiales</taxon>
        <taxon>Chlorobiaceae</taxon>
        <taxon>Chlorobaculum</taxon>
    </lineage>
</organism>
<evidence type="ECO:0000313" key="1">
    <source>
        <dbReference type="EMBL" id="TNJ38857.1"/>
    </source>
</evidence>
<dbReference type="RefSeq" id="WP_139456943.1">
    <property type="nucleotide sequence ID" value="NZ_VDCH01000012.1"/>
</dbReference>
<comment type="caution">
    <text evidence="1">The sequence shown here is derived from an EMBL/GenBank/DDBJ whole genome shotgun (WGS) entry which is preliminary data.</text>
</comment>
<dbReference type="AlphaFoldDB" id="A0A5C4S6V7"/>
<name>A0A5C4S6V7_CHLTI</name>
<gene>
    <name evidence="1" type="ORF">FGF66_06950</name>
</gene>
<dbReference type="NCBIfam" id="NF041551">
    <property type="entry name" value="YlcI_YnfO_N"/>
    <property type="match status" value="1"/>
</dbReference>
<evidence type="ECO:0000313" key="2">
    <source>
        <dbReference type="Proteomes" id="UP000308271"/>
    </source>
</evidence>
<sequence>MKSVSLPSLRVEPELRKAVEEVLRADETLSSFMEDSIRANIERRLSQKEFIARGLTSRDRAIETGEYVDAGAVLDRLELMLNEVKEQRS</sequence>
<keyword evidence="2" id="KW-1185">Reference proteome</keyword>
<reference evidence="1 2" key="1">
    <citation type="submission" date="2019-05" db="EMBL/GenBank/DDBJ databases">
        <title>Draft Whole-Genome sequence of the green sulfur bacterium Chlorobaculum thiosulfatiphilum DSM 249.</title>
        <authorList>
            <person name="Meyer T.E."/>
            <person name="Kyndt J.A."/>
        </authorList>
    </citation>
    <scope>NUCLEOTIDE SEQUENCE [LARGE SCALE GENOMIC DNA]</scope>
    <source>
        <strain evidence="1 2">DSM 249</strain>
    </source>
</reference>
<accession>A0A5C4S6V7</accession>
<dbReference type="OrthoDB" id="8400336at2"/>
<proteinExistence type="predicted"/>